<sequence length="262" mass="30427">MSNFSANNNQKDDVVFNKFQKQLERNGLRIESIDADGFIYVNIGETDLKVSLENVRRNYERDFDERHIADLVEVIVQHSFKIEDWEQVKDKIYLQFVPNDFEFENIINEKVTSEFSKVFALNLNNGFSFITNDDLSDWKIDVTDLEKQADFNLGILLDKVKIEFEDIDNHKLGMINVEEVSLKSSCLFSSKIKNLVENNIGFPFYAVIPVSDFCYIFAEKDFEYFSQRLGSVVLDEYNNSGYPITTEILRFSDTGVEAIGKY</sequence>
<dbReference type="RefSeq" id="WP_129747093.1">
    <property type="nucleotide sequence ID" value="NZ_JUIV01000007.1"/>
</dbReference>
<dbReference type="OrthoDB" id="744666at2"/>
<name>A0A444VYN8_9FLAO</name>
<evidence type="ECO:0008006" key="3">
    <source>
        <dbReference type="Google" id="ProtNLM"/>
    </source>
</evidence>
<proteinExistence type="predicted"/>
<organism evidence="1 2">
    <name type="scientific">Flavobacterium anhuiense</name>
    <dbReference type="NCBI Taxonomy" id="459526"/>
    <lineage>
        <taxon>Bacteria</taxon>
        <taxon>Pseudomonadati</taxon>
        <taxon>Bacteroidota</taxon>
        <taxon>Flavobacteriia</taxon>
        <taxon>Flavobacteriales</taxon>
        <taxon>Flavobacteriaceae</taxon>
        <taxon>Flavobacterium</taxon>
    </lineage>
</organism>
<comment type="caution">
    <text evidence="1">The sequence shown here is derived from an EMBL/GenBank/DDBJ whole genome shotgun (WGS) entry which is preliminary data.</text>
</comment>
<dbReference type="Proteomes" id="UP000290433">
    <property type="component" value="Unassembled WGS sequence"/>
</dbReference>
<reference evidence="1 2" key="1">
    <citation type="submission" date="2014-12" db="EMBL/GenBank/DDBJ databases">
        <title>Genome sequence of Flavobacterium anhuiense RCM74.</title>
        <authorList>
            <person name="Kim J.F."/>
            <person name="Song J.Y."/>
            <person name="Kwak M.-J."/>
            <person name="Lee S.-W."/>
        </authorList>
    </citation>
    <scope>NUCLEOTIDE SEQUENCE [LARGE SCALE GENOMIC DNA]</scope>
    <source>
        <strain evidence="1 2">RCM74</strain>
    </source>
</reference>
<dbReference type="AlphaFoldDB" id="A0A444VYN8"/>
<protein>
    <recommendedName>
        <fullName evidence="3">DUF1444 domain containing protein</fullName>
    </recommendedName>
</protein>
<evidence type="ECO:0000313" key="1">
    <source>
        <dbReference type="EMBL" id="RYJ38622.1"/>
    </source>
</evidence>
<gene>
    <name evidence="1" type="ORF">NU08_2208</name>
</gene>
<accession>A0A444VYN8</accession>
<dbReference type="EMBL" id="JUIV01000007">
    <property type="protein sequence ID" value="RYJ38622.1"/>
    <property type="molecule type" value="Genomic_DNA"/>
</dbReference>
<evidence type="ECO:0000313" key="2">
    <source>
        <dbReference type="Proteomes" id="UP000290433"/>
    </source>
</evidence>